<gene>
    <name evidence="1" type="ORF">G4V63_05905</name>
</gene>
<name>A0A7C9VFV2_9BRAD</name>
<dbReference type="EMBL" id="JAAMRR010000303">
    <property type="protein sequence ID" value="NGX94769.1"/>
    <property type="molecule type" value="Genomic_DNA"/>
</dbReference>
<evidence type="ECO:0000313" key="1">
    <source>
        <dbReference type="EMBL" id="NGX94769.1"/>
    </source>
</evidence>
<comment type="caution">
    <text evidence="1">The sequence shown here is derived from an EMBL/GenBank/DDBJ whole genome shotgun (WGS) entry which is preliminary data.</text>
</comment>
<keyword evidence="2" id="KW-1185">Reference proteome</keyword>
<reference evidence="1" key="1">
    <citation type="submission" date="2020-02" db="EMBL/GenBank/DDBJ databases">
        <title>Draft genome sequence of Candidatus Afipia apatlaquensis IBT-C3, a potential strain for decolorization of textile dyes.</title>
        <authorList>
            <person name="Sanchez-Reyes A."/>
            <person name="Breton-Deval L."/>
            <person name="Mangelson H."/>
            <person name="Sanchez-Flores A."/>
        </authorList>
    </citation>
    <scope>NUCLEOTIDE SEQUENCE [LARGE SCALE GENOMIC DNA]</scope>
    <source>
        <strain evidence="1">IBT-C3</strain>
    </source>
</reference>
<organism evidence="1 2">
    <name type="scientific">Candidatus Afipia apatlaquensis</name>
    <dbReference type="NCBI Taxonomy" id="2712852"/>
    <lineage>
        <taxon>Bacteria</taxon>
        <taxon>Pseudomonadati</taxon>
        <taxon>Pseudomonadota</taxon>
        <taxon>Alphaproteobacteria</taxon>
        <taxon>Hyphomicrobiales</taxon>
        <taxon>Nitrobacteraceae</taxon>
        <taxon>Afipia</taxon>
    </lineage>
</organism>
<proteinExistence type="predicted"/>
<sequence length="118" mass="12854">MQPLSVQAIELEGAWASQADLCKLVFTKRGNQAEFAPLSDLYGSGFIINGDRIMGRSAKCTIKSRKQVGDDLELSAACATGVMTSNVRFSLKVIDDDNVSRAFPEIQGMTVKYTRCSL</sequence>
<dbReference type="AlphaFoldDB" id="A0A7C9VFV2"/>
<dbReference type="Proteomes" id="UP000480266">
    <property type="component" value="Unassembled WGS sequence"/>
</dbReference>
<evidence type="ECO:0000313" key="2">
    <source>
        <dbReference type="Proteomes" id="UP000480266"/>
    </source>
</evidence>
<accession>A0A7C9VFV2</accession>
<protein>
    <submittedName>
        <fullName evidence="1">Uncharacterized protein</fullName>
    </submittedName>
</protein>